<dbReference type="Proteomes" id="UP000504609">
    <property type="component" value="Unplaced"/>
</dbReference>
<reference evidence="8" key="1">
    <citation type="submission" date="2025-08" db="UniProtKB">
        <authorList>
            <consortium name="RefSeq"/>
        </authorList>
    </citation>
    <scope>IDENTIFICATION</scope>
    <source>
        <tissue evidence="8">Young leaves</tissue>
    </source>
</reference>
<protein>
    <recommendedName>
        <fullName evidence="5">18 kDa Sin3-associated polypeptide</fullName>
    </recommendedName>
</protein>
<dbReference type="PANTHER" id="PTHR13082:SF0">
    <property type="entry name" value="HISTONE DEACETYLASE COMPLEX SUBUNIT SAP18"/>
    <property type="match status" value="1"/>
</dbReference>
<evidence type="ECO:0000256" key="2">
    <source>
        <dbReference type="ARBA" id="ARBA00022491"/>
    </source>
</evidence>
<sequence length="171" mass="19321">MRPPGLAYKLQKLPEVAENTDTEMAGEAEAPRRAYGAPPRAPHAPPRPRLEPVDREKTCPLLLRVFTKIGSHHFNEDFAVRGKEPRDEVQIYTWKDATLRELTDLVKEVAPEARRRNAKLSFALVYPDRHGRFVVREVGKTFSFGNGRSDDNLALAELGFQIGDYLDVAII</sequence>
<dbReference type="GeneID" id="111448519"/>
<dbReference type="InterPro" id="IPR042534">
    <property type="entry name" value="SAP18_sf"/>
</dbReference>
<dbReference type="Gene3D" id="3.10.20.550">
    <property type="entry name" value="ASAP complex, SAP18 subunit"/>
    <property type="match status" value="1"/>
</dbReference>
<evidence type="ECO:0000256" key="4">
    <source>
        <dbReference type="ARBA" id="ARBA00023163"/>
    </source>
</evidence>
<evidence type="ECO:0000313" key="8">
    <source>
        <dbReference type="RefSeq" id="XP_022943948.1"/>
    </source>
</evidence>
<evidence type="ECO:0000256" key="3">
    <source>
        <dbReference type="ARBA" id="ARBA00023015"/>
    </source>
</evidence>
<proteinExistence type="inferred from homology"/>
<dbReference type="AlphaFoldDB" id="A0A6J1FXI8"/>
<gene>
    <name evidence="8" type="primary">LOC111448519</name>
</gene>
<dbReference type="Pfam" id="PF06487">
    <property type="entry name" value="SAP18"/>
    <property type="match status" value="1"/>
</dbReference>
<dbReference type="GO" id="GO:0003714">
    <property type="term" value="F:transcription corepressor activity"/>
    <property type="evidence" value="ECO:0007669"/>
    <property type="project" value="TreeGrafter"/>
</dbReference>
<keyword evidence="4" id="KW-0804">Transcription</keyword>
<keyword evidence="3" id="KW-0805">Transcription regulation</keyword>
<accession>A0A6J1FXI8</accession>
<dbReference type="KEGG" id="cmos:111448519"/>
<dbReference type="GO" id="GO:0005634">
    <property type="term" value="C:nucleus"/>
    <property type="evidence" value="ECO:0007669"/>
    <property type="project" value="TreeGrafter"/>
</dbReference>
<dbReference type="RefSeq" id="XP_022943948.1">
    <property type="nucleotide sequence ID" value="XM_023088180.1"/>
</dbReference>
<keyword evidence="2" id="KW-0678">Repressor</keyword>
<dbReference type="FunFam" id="3.10.20.550:FF:000001">
    <property type="entry name" value="Histone deacetylase complex subunit SAP18"/>
    <property type="match status" value="1"/>
</dbReference>
<dbReference type="PANTHER" id="PTHR13082">
    <property type="entry name" value="SAP18"/>
    <property type="match status" value="1"/>
</dbReference>
<evidence type="ECO:0000313" key="7">
    <source>
        <dbReference type="Proteomes" id="UP000504609"/>
    </source>
</evidence>
<feature type="compositionally biased region" description="Low complexity" evidence="6">
    <location>
        <begin position="27"/>
        <end position="38"/>
    </location>
</feature>
<evidence type="ECO:0000256" key="5">
    <source>
        <dbReference type="ARBA" id="ARBA00030511"/>
    </source>
</evidence>
<comment type="similarity">
    <text evidence="1">Belongs to the SAP18 family.</text>
</comment>
<feature type="region of interest" description="Disordered" evidence="6">
    <location>
        <begin position="1"/>
        <end position="52"/>
    </location>
</feature>
<organism evidence="7 8">
    <name type="scientific">Cucurbita moschata</name>
    <name type="common">Winter crookneck squash</name>
    <name type="synonym">Cucurbita pepo var. moschata</name>
    <dbReference type="NCBI Taxonomy" id="3662"/>
    <lineage>
        <taxon>Eukaryota</taxon>
        <taxon>Viridiplantae</taxon>
        <taxon>Streptophyta</taxon>
        <taxon>Embryophyta</taxon>
        <taxon>Tracheophyta</taxon>
        <taxon>Spermatophyta</taxon>
        <taxon>Magnoliopsida</taxon>
        <taxon>eudicotyledons</taxon>
        <taxon>Gunneridae</taxon>
        <taxon>Pentapetalae</taxon>
        <taxon>rosids</taxon>
        <taxon>fabids</taxon>
        <taxon>Cucurbitales</taxon>
        <taxon>Cucurbitaceae</taxon>
        <taxon>Cucurbiteae</taxon>
        <taxon>Cucurbita</taxon>
    </lineage>
</organism>
<dbReference type="InterPro" id="IPR010516">
    <property type="entry name" value="SAP18"/>
</dbReference>
<evidence type="ECO:0000256" key="1">
    <source>
        <dbReference type="ARBA" id="ARBA00009143"/>
    </source>
</evidence>
<keyword evidence="7" id="KW-1185">Reference proteome</keyword>
<name>A0A6J1FXI8_CUCMO</name>
<evidence type="ECO:0000256" key="6">
    <source>
        <dbReference type="SAM" id="MobiDB-lite"/>
    </source>
</evidence>